<dbReference type="EMBL" id="QXGC01000129">
    <property type="protein sequence ID" value="KAE9248296.1"/>
    <property type="molecule type" value="Genomic_DNA"/>
</dbReference>
<dbReference type="Proteomes" id="UP000440367">
    <property type="component" value="Unassembled WGS sequence"/>
</dbReference>
<dbReference type="Proteomes" id="UP000437068">
    <property type="component" value="Unassembled WGS sequence"/>
</dbReference>
<feature type="signal peptide" evidence="1">
    <location>
        <begin position="1"/>
        <end position="22"/>
    </location>
</feature>
<dbReference type="Proteomes" id="UP000486351">
    <property type="component" value="Unassembled WGS sequence"/>
</dbReference>
<evidence type="ECO:0000256" key="1">
    <source>
        <dbReference type="SAM" id="SignalP"/>
    </source>
</evidence>
<evidence type="ECO:0000313" key="10">
    <source>
        <dbReference type="EMBL" id="KAE9316518.1"/>
    </source>
</evidence>
<organism evidence="7 13">
    <name type="scientific">Phytophthora fragariae</name>
    <dbReference type="NCBI Taxonomy" id="53985"/>
    <lineage>
        <taxon>Eukaryota</taxon>
        <taxon>Sar</taxon>
        <taxon>Stramenopiles</taxon>
        <taxon>Oomycota</taxon>
        <taxon>Peronosporomycetes</taxon>
        <taxon>Peronosporales</taxon>
        <taxon>Peronosporaceae</taxon>
        <taxon>Phytophthora</taxon>
    </lineage>
</organism>
<evidence type="ECO:0000313" key="13">
    <source>
        <dbReference type="Proteomes" id="UP000433483"/>
    </source>
</evidence>
<keyword evidence="1" id="KW-0732">Signal</keyword>
<dbReference type="Proteomes" id="UP000441208">
    <property type="component" value="Unassembled WGS sequence"/>
</dbReference>
<evidence type="ECO:0000313" key="2">
    <source>
        <dbReference type="EMBL" id="KAE8941757.1"/>
    </source>
</evidence>
<evidence type="ECO:0000313" key="3">
    <source>
        <dbReference type="EMBL" id="KAE8999827.1"/>
    </source>
</evidence>
<evidence type="ECO:0000313" key="4">
    <source>
        <dbReference type="EMBL" id="KAE9101765.1"/>
    </source>
</evidence>
<evidence type="ECO:0000313" key="7">
    <source>
        <dbReference type="EMBL" id="KAE9218788.1"/>
    </source>
</evidence>
<feature type="chain" id="PRO_5036166738" evidence="1">
    <location>
        <begin position="23"/>
        <end position="62"/>
    </location>
</feature>
<dbReference type="Proteomes" id="UP000433483">
    <property type="component" value="Unassembled WGS sequence"/>
</dbReference>
<dbReference type="EMBL" id="QXGD01000057">
    <property type="protein sequence ID" value="KAE9255608.1"/>
    <property type="molecule type" value="Genomic_DNA"/>
</dbReference>
<dbReference type="EMBL" id="QXFZ01000338">
    <property type="protein sequence ID" value="KAE9120402.1"/>
    <property type="molecule type" value="Genomic_DNA"/>
</dbReference>
<dbReference type="EMBL" id="QXGA01000156">
    <property type="protein sequence ID" value="KAE9151221.1"/>
    <property type="molecule type" value="Genomic_DNA"/>
</dbReference>
<proteinExistence type="predicted"/>
<comment type="caution">
    <text evidence="7">The sequence shown here is derived from an EMBL/GenBank/DDBJ whole genome shotgun (WGS) entry which is preliminary data.</text>
</comment>
<dbReference type="EMBL" id="QXGF01000342">
    <property type="protein sequence ID" value="KAE8941757.1"/>
    <property type="molecule type" value="Genomic_DNA"/>
</dbReference>
<dbReference type="EMBL" id="QXGE01000307">
    <property type="protein sequence ID" value="KAE9316518.1"/>
    <property type="molecule type" value="Genomic_DNA"/>
</dbReference>
<dbReference type="EMBL" id="QXGB01000338">
    <property type="protein sequence ID" value="KAE9218788.1"/>
    <property type="molecule type" value="Genomic_DNA"/>
</dbReference>
<name>A0A6A3YIF0_9STRA</name>
<reference evidence="12 13" key="1">
    <citation type="submission" date="2018-08" db="EMBL/GenBank/DDBJ databases">
        <title>Genomic investigation of the strawberry pathogen Phytophthora fragariae indicates pathogenicity is determined by transcriptional variation in three key races.</title>
        <authorList>
            <person name="Adams T.M."/>
            <person name="Armitage A.D."/>
            <person name="Sobczyk M.K."/>
            <person name="Bates H.J."/>
            <person name="Dunwell J.M."/>
            <person name="Nellist C.F."/>
            <person name="Harrison R.J."/>
        </authorList>
    </citation>
    <scope>NUCLEOTIDE SEQUENCE [LARGE SCALE GENOMIC DNA]</scope>
    <source>
        <strain evidence="10 14">A4</strain>
        <strain evidence="9 15">BC-1</strain>
        <strain evidence="8 19">BC-23</strain>
        <strain evidence="7 13">NOV-27</strain>
        <strain evidence="6 16">NOV-5</strain>
        <strain evidence="5 17">NOV-71</strain>
        <strain evidence="11 20">NOV-77</strain>
        <strain evidence="2 12">NOV-9</strain>
        <strain evidence="4 21">ONT-3</strain>
        <strain evidence="3 18">SCRP245</strain>
    </source>
</reference>
<evidence type="ECO:0000313" key="15">
    <source>
        <dbReference type="Proteomes" id="UP000440367"/>
    </source>
</evidence>
<evidence type="ECO:0000313" key="21">
    <source>
        <dbReference type="Proteomes" id="UP000488956"/>
    </source>
</evidence>
<evidence type="ECO:0000313" key="18">
    <source>
        <dbReference type="Proteomes" id="UP000460718"/>
    </source>
</evidence>
<evidence type="ECO:0000313" key="9">
    <source>
        <dbReference type="EMBL" id="KAE9255608.1"/>
    </source>
</evidence>
<gene>
    <name evidence="10" type="ORF">PF001_g7294</name>
    <name evidence="9" type="ORF">PF002_g2246</name>
    <name evidence="8" type="ORF">PF004_g3915</name>
    <name evidence="7" type="ORF">PF005_g8130</name>
    <name evidence="6" type="ORF">PF006_g4469</name>
    <name evidence="5" type="ORF">PF007_g8187</name>
    <name evidence="11" type="ORF">PF008_g1703</name>
    <name evidence="2" type="ORF">PF009_g8467</name>
    <name evidence="4" type="ORF">PF010_g14343</name>
    <name evidence="3" type="ORF">PF011_g14459</name>
</gene>
<dbReference type="Proteomes" id="UP000440732">
    <property type="component" value="Unassembled WGS sequence"/>
</dbReference>
<evidence type="ECO:0000313" key="5">
    <source>
        <dbReference type="EMBL" id="KAE9120402.1"/>
    </source>
</evidence>
<evidence type="ECO:0000313" key="8">
    <source>
        <dbReference type="EMBL" id="KAE9248296.1"/>
    </source>
</evidence>
<dbReference type="Proteomes" id="UP000429523">
    <property type="component" value="Unassembled WGS sequence"/>
</dbReference>
<evidence type="ECO:0000313" key="16">
    <source>
        <dbReference type="Proteomes" id="UP000440732"/>
    </source>
</evidence>
<sequence>MAFRFQLAALSWLPLLVVNAKACSRQSPPLCCPKVDPWPASCSTSESCTQIVPSSLGKAPML</sequence>
<dbReference type="Proteomes" id="UP000476176">
    <property type="component" value="Unassembled WGS sequence"/>
</dbReference>
<evidence type="ECO:0000313" key="12">
    <source>
        <dbReference type="Proteomes" id="UP000429523"/>
    </source>
</evidence>
<evidence type="ECO:0000313" key="11">
    <source>
        <dbReference type="EMBL" id="KAE9360767.1"/>
    </source>
</evidence>
<dbReference type="AlphaFoldDB" id="A0A6A3YIF0"/>
<dbReference type="Proteomes" id="UP000460718">
    <property type="component" value="Unassembled WGS sequence"/>
</dbReference>
<dbReference type="EMBL" id="QXFX01000882">
    <property type="protein sequence ID" value="KAE9101765.1"/>
    <property type="molecule type" value="Genomic_DNA"/>
</dbReference>
<dbReference type="EMBL" id="QXFY01000043">
    <property type="protein sequence ID" value="KAE9360767.1"/>
    <property type="molecule type" value="Genomic_DNA"/>
</dbReference>
<evidence type="ECO:0000313" key="19">
    <source>
        <dbReference type="Proteomes" id="UP000476176"/>
    </source>
</evidence>
<evidence type="ECO:0000313" key="17">
    <source>
        <dbReference type="Proteomes" id="UP000441208"/>
    </source>
</evidence>
<dbReference type="Proteomes" id="UP000488956">
    <property type="component" value="Unassembled WGS sequence"/>
</dbReference>
<evidence type="ECO:0000313" key="20">
    <source>
        <dbReference type="Proteomes" id="UP000486351"/>
    </source>
</evidence>
<dbReference type="OrthoDB" id="10270969at2759"/>
<protein>
    <submittedName>
        <fullName evidence="7">Uncharacterized protein</fullName>
    </submittedName>
</protein>
<keyword evidence="13" id="KW-1185">Reference proteome</keyword>
<evidence type="ECO:0000313" key="6">
    <source>
        <dbReference type="EMBL" id="KAE9151221.1"/>
    </source>
</evidence>
<dbReference type="EMBL" id="QXFW01000935">
    <property type="protein sequence ID" value="KAE8999827.1"/>
    <property type="molecule type" value="Genomic_DNA"/>
</dbReference>
<evidence type="ECO:0000313" key="14">
    <source>
        <dbReference type="Proteomes" id="UP000437068"/>
    </source>
</evidence>
<accession>A0A6A3YIF0</accession>